<keyword evidence="3" id="KW-1185">Reference proteome</keyword>
<protein>
    <submittedName>
        <fullName evidence="2">Uncharacterized protein</fullName>
    </submittedName>
</protein>
<dbReference type="KEGG" id="vg:20283778"/>
<keyword evidence="1" id="KW-0472">Membrane</keyword>
<reference evidence="2 3" key="1">
    <citation type="journal article" date="2014" name="Vet. Microbiol.">
        <title>A cocktail of in vitro efficient phages is not a guarantee for in vivo therapeutic results against avian colibacillosis.</title>
        <authorList>
            <person name="Tsonos J."/>
            <person name="Oosterik L.H."/>
            <person name="Tuntufye H.N."/>
            <person name="Klumpp J."/>
            <person name="Butaye P."/>
            <person name="De Greve H."/>
            <person name="Hernalsteens J.P."/>
            <person name="Lavigne R."/>
            <person name="Goddeeris B.M."/>
        </authorList>
    </citation>
    <scope>NUCLEOTIDE SEQUENCE [LARGE SCALE GENOMIC DNA]</scope>
</reference>
<feature type="transmembrane region" description="Helical" evidence="1">
    <location>
        <begin position="6"/>
        <end position="25"/>
    </location>
</feature>
<dbReference type="GeneID" id="20283778"/>
<dbReference type="RefSeq" id="YP_009055509.1">
    <property type="nucleotide sequence ID" value="NC_024786.1"/>
</dbReference>
<keyword evidence="1" id="KW-0812">Transmembrane</keyword>
<dbReference type="EMBL" id="KF192075">
    <property type="protein sequence ID" value="AGV99283.1"/>
    <property type="molecule type" value="Genomic_DNA"/>
</dbReference>
<name>A0A067Y1J6_9CAUD</name>
<keyword evidence="1" id="KW-1133">Transmembrane helix</keyword>
<gene>
    <name evidence="2" type="ORF">PhAPEC5_3</name>
</gene>
<accession>A0A067Y1J6</accession>
<organism evidence="2 3">
    <name type="scientific">Escherichia phage vB_EcoP_PhAPEC5</name>
    <dbReference type="NCBI Taxonomy" id="1395983"/>
    <lineage>
        <taxon>Viruses</taxon>
        <taxon>Duplodnaviria</taxon>
        <taxon>Heunggongvirae</taxon>
        <taxon>Uroviricota</taxon>
        <taxon>Caudoviricetes</taxon>
        <taxon>Schitoviridae</taxon>
        <taxon>Enquatrovirinae</taxon>
        <taxon>Gamaleyavirus</taxon>
        <taxon>Gamaleyavirus APEC5</taxon>
    </lineage>
</organism>
<dbReference type="Proteomes" id="UP000027383">
    <property type="component" value="Segment"/>
</dbReference>
<evidence type="ECO:0000313" key="3">
    <source>
        <dbReference type="Proteomes" id="UP000027383"/>
    </source>
</evidence>
<evidence type="ECO:0000313" key="2">
    <source>
        <dbReference type="EMBL" id="AGV99283.1"/>
    </source>
</evidence>
<proteinExistence type="predicted"/>
<sequence>MSVYELGYLISAATWLFIFFVAYKVRFIVWNVAKWLTTKAIILIKLPGVYIKCLFASIVAKEVRKQLWAKEAEEFAKRNQ</sequence>
<dbReference type="OrthoDB" id="34285at10239"/>
<evidence type="ECO:0000256" key="1">
    <source>
        <dbReference type="SAM" id="Phobius"/>
    </source>
</evidence>